<gene>
    <name evidence="1" type="ORF">ACA1_337300</name>
</gene>
<dbReference type="EMBL" id="KB007896">
    <property type="protein sequence ID" value="ELR21880.1"/>
    <property type="molecule type" value="Genomic_DNA"/>
</dbReference>
<dbReference type="VEuPathDB" id="AmoebaDB:ACA1_337300"/>
<dbReference type="Proteomes" id="UP000011083">
    <property type="component" value="Unassembled WGS sequence"/>
</dbReference>
<keyword evidence="2" id="KW-1185">Reference proteome</keyword>
<dbReference type="RefSeq" id="XP_004347712.1">
    <property type="nucleotide sequence ID" value="XM_004347662.1"/>
</dbReference>
<dbReference type="GeneID" id="14922795"/>
<protein>
    <submittedName>
        <fullName evidence="1">Uncharacterized protein</fullName>
    </submittedName>
</protein>
<sequence>MEGFSGLSVSSGPEAAEGQDALVALVELLNSGVVLPGVLSEWAVMKAVTKGGGKPALWSKPKVLFKQLLTFLGHGYDDSEFAPVVAYALAGVAMKWMSVQLAATMRSAVALLSGLERWYGLPTVEALEKGECASDFWLCIGKEVARLRSKANSLVDLNELWHSSLRQDLHNYIDLFPLVKYKVLCNQLNHYKSNKITQQAAAVVAAVPMGPSLAKQLATLTEAVV</sequence>
<evidence type="ECO:0000313" key="1">
    <source>
        <dbReference type="EMBL" id="ELR21880.1"/>
    </source>
</evidence>
<name>L8H9L2_ACACF</name>
<accession>L8H9L2</accession>
<proteinExistence type="predicted"/>
<dbReference type="AlphaFoldDB" id="L8H9L2"/>
<reference evidence="1 2" key="1">
    <citation type="journal article" date="2013" name="Genome Biol.">
        <title>Genome of Acanthamoeba castellanii highlights extensive lateral gene transfer and early evolution of tyrosine kinase signaling.</title>
        <authorList>
            <person name="Clarke M."/>
            <person name="Lohan A.J."/>
            <person name="Liu B."/>
            <person name="Lagkouvardos I."/>
            <person name="Roy S."/>
            <person name="Zafar N."/>
            <person name="Bertelli C."/>
            <person name="Schilde C."/>
            <person name="Kianianmomeni A."/>
            <person name="Burglin T.R."/>
            <person name="Frech C."/>
            <person name="Turcotte B."/>
            <person name="Kopec K.O."/>
            <person name="Synnott J.M."/>
            <person name="Choo C."/>
            <person name="Paponov I."/>
            <person name="Finkler A."/>
            <person name="Soon Heng Tan C."/>
            <person name="Hutchins A.P."/>
            <person name="Weinmeier T."/>
            <person name="Rattei T."/>
            <person name="Chu J.S."/>
            <person name="Gimenez G."/>
            <person name="Irimia M."/>
            <person name="Rigden D.J."/>
            <person name="Fitzpatrick D.A."/>
            <person name="Lorenzo-Morales J."/>
            <person name="Bateman A."/>
            <person name="Chiu C.H."/>
            <person name="Tang P."/>
            <person name="Hegemann P."/>
            <person name="Fromm H."/>
            <person name="Raoult D."/>
            <person name="Greub G."/>
            <person name="Miranda-Saavedra D."/>
            <person name="Chen N."/>
            <person name="Nash P."/>
            <person name="Ginger M.L."/>
            <person name="Horn M."/>
            <person name="Schaap P."/>
            <person name="Caler L."/>
            <person name="Loftus B."/>
        </authorList>
    </citation>
    <scope>NUCLEOTIDE SEQUENCE [LARGE SCALE GENOMIC DNA]</scope>
    <source>
        <strain evidence="1 2">Neff</strain>
    </source>
</reference>
<organism evidence="1 2">
    <name type="scientific">Acanthamoeba castellanii (strain ATCC 30010 / Neff)</name>
    <dbReference type="NCBI Taxonomy" id="1257118"/>
    <lineage>
        <taxon>Eukaryota</taxon>
        <taxon>Amoebozoa</taxon>
        <taxon>Discosea</taxon>
        <taxon>Longamoebia</taxon>
        <taxon>Centramoebida</taxon>
        <taxon>Acanthamoebidae</taxon>
        <taxon>Acanthamoeba</taxon>
    </lineage>
</organism>
<dbReference type="KEGG" id="acan:ACA1_337300"/>
<evidence type="ECO:0000313" key="2">
    <source>
        <dbReference type="Proteomes" id="UP000011083"/>
    </source>
</evidence>